<gene>
    <name evidence="1" type="ORF">SAMN05216366_103100</name>
</gene>
<dbReference type="Proteomes" id="UP000182412">
    <property type="component" value="Unassembled WGS sequence"/>
</dbReference>
<dbReference type="EMBL" id="FNJQ01000003">
    <property type="protein sequence ID" value="SDO92744.1"/>
    <property type="molecule type" value="Genomic_DNA"/>
</dbReference>
<protein>
    <submittedName>
        <fullName evidence="1">CRISPR-associated (Cas) DxTHG family protein</fullName>
    </submittedName>
</protein>
<name>A0A1H0NJ67_SELRU</name>
<sequence length="210" mass="24416">MRKVFFSTVMMTPDDPEKRVLYQSRDFDMGNRNYFAPISYLLDANIDEKDDILIITTLTQTTNPEKNYKILRKEMEEILEDHKAKATFVEIYEPDHTKQRDEMDSLTFSRHFQEISDYFQDGDRIYADMTFGMKCNTICSLIAMSYAAKAGKDVDVDCMVYAQYYRGDSNTSATSDIIDITSLFYINTLVNNTKPGQKKSTDEFLRFMIG</sequence>
<accession>A0A1H0NJ67</accession>
<evidence type="ECO:0000313" key="1">
    <source>
        <dbReference type="EMBL" id="SDO92744.1"/>
    </source>
</evidence>
<dbReference type="AlphaFoldDB" id="A0A1H0NJ67"/>
<evidence type="ECO:0000313" key="2">
    <source>
        <dbReference type="Proteomes" id="UP000182412"/>
    </source>
</evidence>
<organism evidence="1 2">
    <name type="scientific">Selenomonas ruminantium</name>
    <dbReference type="NCBI Taxonomy" id="971"/>
    <lineage>
        <taxon>Bacteria</taxon>
        <taxon>Bacillati</taxon>
        <taxon>Bacillota</taxon>
        <taxon>Negativicutes</taxon>
        <taxon>Selenomonadales</taxon>
        <taxon>Selenomonadaceae</taxon>
        <taxon>Selenomonas</taxon>
    </lineage>
</organism>
<reference evidence="1 2" key="1">
    <citation type="submission" date="2016-10" db="EMBL/GenBank/DDBJ databases">
        <authorList>
            <person name="de Groot N.N."/>
        </authorList>
    </citation>
    <scope>NUCLEOTIDE SEQUENCE [LARGE SCALE GENOMIC DNA]</scope>
    <source>
        <strain evidence="1 2">S137</strain>
    </source>
</reference>
<proteinExistence type="predicted"/>